<dbReference type="GO" id="GO:1903607">
    <property type="term" value="P:cytochrome c biosynthetic process"/>
    <property type="evidence" value="ECO:0007669"/>
    <property type="project" value="TreeGrafter"/>
</dbReference>
<dbReference type="PIRSF" id="PIRSF002764">
    <property type="entry name" value="CcmB"/>
    <property type="match status" value="1"/>
</dbReference>
<comment type="similarity">
    <text evidence="3 12">Belongs to the CcmB/CycW/HelB family.</text>
</comment>
<keyword evidence="9 12" id="KW-0201">Cytochrome c-type biogenesis</keyword>
<dbReference type="PANTHER" id="PTHR30070:SF1">
    <property type="entry name" value="CYTOCHROME C BIOGENESIS B-RELATED"/>
    <property type="match status" value="1"/>
</dbReference>
<evidence type="ECO:0000256" key="6">
    <source>
        <dbReference type="ARBA" id="ARBA00022475"/>
    </source>
</evidence>
<evidence type="ECO:0000256" key="1">
    <source>
        <dbReference type="ARBA" id="ARBA00002442"/>
    </source>
</evidence>
<dbReference type="OrthoDB" id="9812915at2"/>
<dbReference type="RefSeq" id="WP_085881637.1">
    <property type="nucleotide sequence ID" value="NZ_FWFR01000001.1"/>
</dbReference>
<evidence type="ECO:0000256" key="13">
    <source>
        <dbReference type="SAM" id="Phobius"/>
    </source>
</evidence>
<reference evidence="14 15" key="1">
    <citation type="submission" date="2017-03" db="EMBL/GenBank/DDBJ databases">
        <authorList>
            <person name="Afonso C.L."/>
            <person name="Miller P.J."/>
            <person name="Scott M.A."/>
            <person name="Spackman E."/>
            <person name="Goraichik I."/>
            <person name="Dimitrov K.M."/>
            <person name="Suarez D.L."/>
            <person name="Swayne D.E."/>
        </authorList>
    </citation>
    <scope>NUCLEOTIDE SEQUENCE [LARGE SCALE GENOMIC DNA]</scope>
    <source>
        <strain evidence="14 15">CECT 7691</strain>
    </source>
</reference>
<evidence type="ECO:0000256" key="2">
    <source>
        <dbReference type="ARBA" id="ARBA00004429"/>
    </source>
</evidence>
<evidence type="ECO:0000256" key="5">
    <source>
        <dbReference type="ARBA" id="ARBA00022448"/>
    </source>
</evidence>
<dbReference type="InterPro" id="IPR003544">
    <property type="entry name" value="Cyt_c_biogenesis_CcmB"/>
</dbReference>
<evidence type="ECO:0000256" key="10">
    <source>
        <dbReference type="ARBA" id="ARBA00022989"/>
    </source>
</evidence>
<feature type="transmembrane region" description="Helical" evidence="13">
    <location>
        <begin position="160"/>
        <end position="181"/>
    </location>
</feature>
<comment type="function">
    <text evidence="1 12">Required for the export of heme to the periplasm for the biogenesis of c-type cytochromes.</text>
</comment>
<evidence type="ECO:0000256" key="4">
    <source>
        <dbReference type="ARBA" id="ARBA00016452"/>
    </source>
</evidence>
<evidence type="ECO:0000256" key="8">
    <source>
        <dbReference type="ARBA" id="ARBA00022692"/>
    </source>
</evidence>
<organism evidence="14 15">
    <name type="scientific">Oceanibacterium hippocampi</name>
    <dbReference type="NCBI Taxonomy" id="745714"/>
    <lineage>
        <taxon>Bacteria</taxon>
        <taxon>Pseudomonadati</taxon>
        <taxon>Pseudomonadota</taxon>
        <taxon>Alphaproteobacteria</taxon>
        <taxon>Sneathiellales</taxon>
        <taxon>Sneathiellaceae</taxon>
        <taxon>Oceanibacterium</taxon>
    </lineage>
</organism>
<evidence type="ECO:0000256" key="7">
    <source>
        <dbReference type="ARBA" id="ARBA00022519"/>
    </source>
</evidence>
<keyword evidence="11 12" id="KW-0472">Membrane</keyword>
<dbReference type="PANTHER" id="PTHR30070">
    <property type="entry name" value="HEME EXPORTER PROTEIN B"/>
    <property type="match status" value="1"/>
</dbReference>
<dbReference type="InterPro" id="IPR026031">
    <property type="entry name" value="Cyt_c_CcmB_bac"/>
</dbReference>
<dbReference type="Pfam" id="PF03379">
    <property type="entry name" value="CcmB"/>
    <property type="match status" value="1"/>
</dbReference>
<comment type="subcellular location">
    <subcellularLocation>
        <location evidence="2">Cell inner membrane</location>
        <topology evidence="2">Multi-pass membrane protein</topology>
    </subcellularLocation>
</comment>
<evidence type="ECO:0000256" key="3">
    <source>
        <dbReference type="ARBA" id="ARBA00010544"/>
    </source>
</evidence>
<dbReference type="PRINTS" id="PR01414">
    <property type="entry name" value="CCMBBIOGNSIS"/>
</dbReference>
<proteinExistence type="inferred from homology"/>
<feature type="transmembrane region" description="Helical" evidence="13">
    <location>
        <begin position="21"/>
        <end position="40"/>
    </location>
</feature>
<feature type="transmembrane region" description="Helical" evidence="13">
    <location>
        <begin position="99"/>
        <end position="120"/>
    </location>
</feature>
<evidence type="ECO:0000313" key="14">
    <source>
        <dbReference type="EMBL" id="SLN14710.1"/>
    </source>
</evidence>
<protein>
    <recommendedName>
        <fullName evidence="4 12">Heme exporter protein B</fullName>
    </recommendedName>
</protein>
<keyword evidence="10 13" id="KW-1133">Transmembrane helix</keyword>
<dbReference type="AlphaFoldDB" id="A0A1Y5RD83"/>
<gene>
    <name evidence="14" type="primary">ccmB</name>
    <name evidence="14" type="ORF">OCH7691_00278</name>
</gene>
<dbReference type="Proteomes" id="UP000193200">
    <property type="component" value="Unassembled WGS sequence"/>
</dbReference>
<keyword evidence="5 12" id="KW-0813">Transport</keyword>
<dbReference type="NCBIfam" id="TIGR01190">
    <property type="entry name" value="ccmB"/>
    <property type="match status" value="1"/>
</dbReference>
<accession>A0A1Y5RD83</accession>
<name>A0A1Y5RD83_9PROT</name>
<keyword evidence="6 12" id="KW-1003">Cell membrane</keyword>
<dbReference type="InParanoid" id="A0A1Y5RD83"/>
<sequence>MRALLALLVRDLRLAIRQGGTVGMTLGFFVITVTLFPLGVGPELELLSRIAAGVIWVAAMLASLISLDRIFQADYEDGSLELIALGPTPLELVVLAKALAHWLTTGLPLLVTAPLLAVLLNLPVNGFVALIAAMLLGTPALSLIGAIGAALTVGVRRGGVLLSLLVLPLYIPILIFGVAAVEAAIGGFVVAPHLAVLGGLLIGATVLTPWASAAALRLALE</sequence>
<feature type="transmembrane region" description="Helical" evidence="13">
    <location>
        <begin position="46"/>
        <end position="67"/>
    </location>
</feature>
<feature type="transmembrane region" description="Helical" evidence="13">
    <location>
        <begin position="193"/>
        <end position="220"/>
    </location>
</feature>
<evidence type="ECO:0000313" key="15">
    <source>
        <dbReference type="Proteomes" id="UP000193200"/>
    </source>
</evidence>
<feature type="transmembrane region" description="Helical" evidence="13">
    <location>
        <begin position="126"/>
        <end position="153"/>
    </location>
</feature>
<evidence type="ECO:0000256" key="12">
    <source>
        <dbReference type="PIRNR" id="PIRNR002764"/>
    </source>
</evidence>
<dbReference type="GO" id="GO:0017004">
    <property type="term" value="P:cytochrome complex assembly"/>
    <property type="evidence" value="ECO:0007669"/>
    <property type="project" value="UniProtKB-KW"/>
</dbReference>
<keyword evidence="8 13" id="KW-0812">Transmembrane</keyword>
<dbReference type="GO" id="GO:0015232">
    <property type="term" value="F:heme transmembrane transporter activity"/>
    <property type="evidence" value="ECO:0007669"/>
    <property type="project" value="InterPro"/>
</dbReference>
<keyword evidence="7 12" id="KW-0997">Cell inner membrane</keyword>
<dbReference type="GO" id="GO:0005886">
    <property type="term" value="C:plasma membrane"/>
    <property type="evidence" value="ECO:0007669"/>
    <property type="project" value="UniProtKB-SubCell"/>
</dbReference>
<evidence type="ECO:0000256" key="9">
    <source>
        <dbReference type="ARBA" id="ARBA00022748"/>
    </source>
</evidence>
<dbReference type="EMBL" id="FWFR01000001">
    <property type="protein sequence ID" value="SLN14710.1"/>
    <property type="molecule type" value="Genomic_DNA"/>
</dbReference>
<keyword evidence="15" id="KW-1185">Reference proteome</keyword>
<evidence type="ECO:0000256" key="11">
    <source>
        <dbReference type="ARBA" id="ARBA00023136"/>
    </source>
</evidence>
<dbReference type="FunCoup" id="A0A1Y5RD83">
    <property type="interactions" value="345"/>
</dbReference>